<dbReference type="EMBL" id="PVTO01000001">
    <property type="protein sequence ID" value="PRY84186.1"/>
    <property type="molecule type" value="Genomic_DNA"/>
</dbReference>
<dbReference type="AlphaFoldDB" id="A0A2T0WC26"/>
<feature type="domain" description="YozE SAM-like" evidence="2">
    <location>
        <begin position="4"/>
        <end position="69"/>
    </location>
</feature>
<dbReference type="SUPFAM" id="SSF140652">
    <property type="entry name" value="YozE-like"/>
    <property type="match status" value="1"/>
</dbReference>
<accession>A0A2T0WC26</accession>
<name>A0A2T0WC26_9LACT</name>
<sequence>MRRSFYHYVKTLRDPYKKDDITLFANAVDEDGAFPKQSEDYAEISDYLELNADYLKSMTIFDQVFQDYSDTNKL</sequence>
<dbReference type="InterPro" id="IPR023089">
    <property type="entry name" value="YozE_SAM-like"/>
</dbReference>
<dbReference type="Proteomes" id="UP000238205">
    <property type="component" value="Unassembled WGS sequence"/>
</dbReference>
<evidence type="ECO:0000259" key="2">
    <source>
        <dbReference type="Pfam" id="PF06855"/>
    </source>
</evidence>
<evidence type="ECO:0000313" key="3">
    <source>
        <dbReference type="EMBL" id="PRY84186.1"/>
    </source>
</evidence>
<reference evidence="3 4" key="1">
    <citation type="submission" date="2018-03" db="EMBL/GenBank/DDBJ databases">
        <title>Genomic Encyclopedia of Archaeal and Bacterial Type Strains, Phase II (KMG-II): from individual species to whole genera.</title>
        <authorList>
            <person name="Goeker M."/>
        </authorList>
    </citation>
    <scope>NUCLEOTIDE SEQUENCE [LARGE SCALE GENOMIC DNA]</scope>
    <source>
        <strain evidence="3 4">DSM 13175</strain>
    </source>
</reference>
<dbReference type="Gene3D" id="1.10.150.260">
    <property type="entry name" value="YozE SAM-like"/>
    <property type="match status" value="1"/>
</dbReference>
<keyword evidence="4" id="KW-1185">Reference proteome</keyword>
<gene>
    <name evidence="3" type="ORF">CLV38_101107</name>
</gene>
<dbReference type="InterPro" id="IPR010673">
    <property type="entry name" value="UPF0346"/>
</dbReference>
<comment type="similarity">
    <text evidence="1">Belongs to the UPF0346 family.</text>
</comment>
<evidence type="ECO:0000313" key="4">
    <source>
        <dbReference type="Proteomes" id="UP000238205"/>
    </source>
</evidence>
<dbReference type="RefSeq" id="WP_106190106.1">
    <property type="nucleotide sequence ID" value="NZ_PVTO01000001.1"/>
</dbReference>
<dbReference type="NCBIfam" id="NF010193">
    <property type="entry name" value="PRK13672.1"/>
    <property type="match status" value="1"/>
</dbReference>
<proteinExistence type="inferred from homology"/>
<dbReference type="Pfam" id="PF06855">
    <property type="entry name" value="YozE_SAM_like"/>
    <property type="match status" value="1"/>
</dbReference>
<organism evidence="3 4">
    <name type="scientific">Alkalibacterium olivapovliticus</name>
    <dbReference type="NCBI Taxonomy" id="99907"/>
    <lineage>
        <taxon>Bacteria</taxon>
        <taxon>Bacillati</taxon>
        <taxon>Bacillota</taxon>
        <taxon>Bacilli</taxon>
        <taxon>Lactobacillales</taxon>
        <taxon>Carnobacteriaceae</taxon>
        <taxon>Alkalibacterium</taxon>
    </lineage>
</organism>
<comment type="caution">
    <text evidence="3">The sequence shown here is derived from an EMBL/GenBank/DDBJ whole genome shotgun (WGS) entry which is preliminary data.</text>
</comment>
<dbReference type="HAMAP" id="MF_01538">
    <property type="entry name" value="UPF0346"/>
    <property type="match status" value="1"/>
</dbReference>
<evidence type="ECO:0000256" key="1">
    <source>
        <dbReference type="HAMAP-Rule" id="MF_01538"/>
    </source>
</evidence>
<dbReference type="OrthoDB" id="2242851at2"/>
<protein>
    <recommendedName>
        <fullName evidence="1">UPF0346 protein CLV38_101107</fullName>
    </recommendedName>
</protein>
<dbReference type="InterPro" id="IPR036806">
    <property type="entry name" value="YozE_SAM-like_sf"/>
</dbReference>
<dbReference type="PIRSF" id="PIRSF037262">
    <property type="entry name" value="UCP037262"/>
    <property type="match status" value="1"/>
</dbReference>